<evidence type="ECO:0008006" key="3">
    <source>
        <dbReference type="Google" id="ProtNLM"/>
    </source>
</evidence>
<comment type="caution">
    <text evidence="1">The sequence shown here is derived from an EMBL/GenBank/DDBJ whole genome shotgun (WGS) entry which is preliminary data.</text>
</comment>
<organism evidence="1 2">
    <name type="scientific">Saccharospirillum mangrovi</name>
    <dbReference type="NCBI Taxonomy" id="2161747"/>
    <lineage>
        <taxon>Bacteria</taxon>
        <taxon>Pseudomonadati</taxon>
        <taxon>Pseudomonadota</taxon>
        <taxon>Gammaproteobacteria</taxon>
        <taxon>Oceanospirillales</taxon>
        <taxon>Saccharospirillaceae</taxon>
        <taxon>Saccharospirillum</taxon>
    </lineage>
</organism>
<proteinExistence type="predicted"/>
<dbReference type="RefSeq" id="WP_380693339.1">
    <property type="nucleotide sequence ID" value="NZ_JBHRYR010000002.1"/>
</dbReference>
<gene>
    <name evidence="1" type="ORF">ACFOOG_03330</name>
</gene>
<name>A0ABV7ZXF9_9GAMM</name>
<dbReference type="EMBL" id="JBHRYR010000002">
    <property type="protein sequence ID" value="MFC3851857.1"/>
    <property type="molecule type" value="Genomic_DNA"/>
</dbReference>
<reference evidence="2" key="1">
    <citation type="journal article" date="2019" name="Int. J. Syst. Evol. Microbiol.">
        <title>The Global Catalogue of Microorganisms (GCM) 10K type strain sequencing project: providing services to taxonomists for standard genome sequencing and annotation.</title>
        <authorList>
            <consortium name="The Broad Institute Genomics Platform"/>
            <consortium name="The Broad Institute Genome Sequencing Center for Infectious Disease"/>
            <person name="Wu L."/>
            <person name="Ma J."/>
        </authorList>
    </citation>
    <scope>NUCLEOTIDE SEQUENCE [LARGE SCALE GENOMIC DNA]</scope>
    <source>
        <strain evidence="2">IBRC 10765</strain>
    </source>
</reference>
<evidence type="ECO:0000313" key="1">
    <source>
        <dbReference type="EMBL" id="MFC3851857.1"/>
    </source>
</evidence>
<protein>
    <recommendedName>
        <fullName evidence="3">Transglutaminase-like domain-containing protein</fullName>
    </recommendedName>
</protein>
<accession>A0ABV7ZXF9</accession>
<evidence type="ECO:0000313" key="2">
    <source>
        <dbReference type="Proteomes" id="UP001595617"/>
    </source>
</evidence>
<sequence>MKNQFVVKQSMRLGRLGLTVWLALWCFPVGAQANPEFRTWLLEQQRSFSSFRDQQDADFARFLAERWVAFDLFVQQPPATEPKPQVLPEWTEPQVEVPEPRIPPADAQPPVDIAAPLVTNPLPEPVLPTPQASAGNVRYALQYEGLRAEFRARQRLNTTLPVRPGQRWTQQHITTFWNRLSGWQDADELNRLIAELARRHALNSYDRLLVTHAFAGQIAPEPDAQTLLTWYLMLRQGAQVRVAFDAQGLYLLAATRQAQYNVPYISYDGVRFYVVGADNDGPFGPLTSYPTQHQRASSFLELTPHESLLIADDWTERRVSIPWNGSAINLALPVSPALVRHVQQYPQMALQDYFTLPMPRVMRESLRRQLAPYLVNRSPQAQAELLLRVSQWITGYQTDQAQFGREYYQHPVESFSNGLNDCEDRTLILVQLLRHFTELDVVVLYFPGHVAAAVRLPPTDLSGIDVGNASFYFADPSYLNAPLGKLIPQAEGLRPRLIGVP</sequence>
<dbReference type="Gene3D" id="3.10.620.30">
    <property type="match status" value="1"/>
</dbReference>
<dbReference type="Proteomes" id="UP001595617">
    <property type="component" value="Unassembled WGS sequence"/>
</dbReference>
<keyword evidence="2" id="KW-1185">Reference proteome</keyword>